<keyword evidence="3" id="KW-1185">Reference proteome</keyword>
<evidence type="ECO:0000313" key="2">
    <source>
        <dbReference type="EMBL" id="QIW80064.1"/>
    </source>
</evidence>
<dbReference type="InterPro" id="IPR041394">
    <property type="entry name" value="HEPN_Cthe2314"/>
</dbReference>
<protein>
    <recommendedName>
        <fullName evidence="1">Cthe-2314-like HEPN domain-containing protein</fullName>
    </recommendedName>
</protein>
<dbReference type="Pfam" id="PF18730">
    <property type="entry name" value="HEPN_Cthe2314"/>
    <property type="match status" value="1"/>
</dbReference>
<organism evidence="2 3">
    <name type="scientific">Bacillus tequilensis</name>
    <dbReference type="NCBI Taxonomy" id="227866"/>
    <lineage>
        <taxon>Bacteria</taxon>
        <taxon>Bacillati</taxon>
        <taxon>Bacillota</taxon>
        <taxon>Bacilli</taxon>
        <taxon>Bacillales</taxon>
        <taxon>Bacillaceae</taxon>
        <taxon>Bacillus</taxon>
    </lineage>
</organism>
<reference evidence="2 3" key="1">
    <citation type="submission" date="2020-02" db="EMBL/GenBank/DDBJ databases">
        <title>Genome sequencing, annotation and comparative genomic analysis of Bacillus tequilensis EA-CB0015, an effective biological control agent against Pseudocercospora fijiensis in banana plants.</title>
        <authorList>
            <person name="Cuellar-Gaviria T.Z."/>
            <person name="Ju K.-S."/>
            <person name="Villegas-Escobar V."/>
        </authorList>
    </citation>
    <scope>NUCLEOTIDE SEQUENCE [LARGE SCALE GENOMIC DNA]</scope>
    <source>
        <strain evidence="2 3">EA-CB0015</strain>
    </source>
</reference>
<dbReference type="Proteomes" id="UP000501914">
    <property type="component" value="Chromosome"/>
</dbReference>
<name>A0A6H0WIV2_9BACI</name>
<sequence>MGSNSSECQKLLKDLEGTFKSMANCLVLIKTSQPVISGNYYVEHQDILNYHLEFFLIKYSTILDQQLLICNAALKLGFNEKQCKLNHLNFKRDMKKSSKLLYKMFCKHKKQFLYESRLRNRIVHQGSIHYPTLEVLKIFNSFVTSSELINEHNGTPIQEFQGVETLRKELEDKLNKAIKYNNDLLNLLFSELNNKNTK</sequence>
<gene>
    <name evidence="2" type="ORF">G4P54_09720</name>
</gene>
<accession>A0A6H0WIV2</accession>
<proteinExistence type="predicted"/>
<dbReference type="RefSeq" id="WP_167872514.1">
    <property type="nucleotide sequence ID" value="NZ_CP048852.1"/>
</dbReference>
<evidence type="ECO:0000259" key="1">
    <source>
        <dbReference type="Pfam" id="PF18730"/>
    </source>
</evidence>
<evidence type="ECO:0000313" key="3">
    <source>
        <dbReference type="Proteomes" id="UP000501914"/>
    </source>
</evidence>
<dbReference type="AlphaFoldDB" id="A0A6H0WIV2"/>
<feature type="domain" description="Cthe-2314-like HEPN" evidence="1">
    <location>
        <begin position="47"/>
        <end position="192"/>
    </location>
</feature>
<dbReference type="KEGG" id="bteq:G4P54_09720"/>
<dbReference type="EMBL" id="CP048852">
    <property type="protein sequence ID" value="QIW80064.1"/>
    <property type="molecule type" value="Genomic_DNA"/>
</dbReference>